<dbReference type="AlphaFoldDB" id="A0A0H3JJE2"/>
<feature type="coiled-coil region" evidence="1">
    <location>
        <begin position="13"/>
        <end position="40"/>
    </location>
</feature>
<sequence>MLDRILSIRKSRANRLRESMAKINSQIKEVDGKLDDCEQSIKESIASKQAYCASLVNLDKVSLYKYQIKNNAFDEQKQRLYEKKSSLSKEKRSLLDSQKRTKENLQHVNKSVEKLSFAIKEHYFD</sequence>
<reference evidence="3" key="1">
    <citation type="submission" date="2008-07" db="EMBL/GenBank/DDBJ databases">
        <authorList>
            <person name="Zhang Y."/>
            <person name="Golds G."/>
            <person name="John S.J."/>
            <person name="Laing C."/>
            <person name="Kropinski A."/>
            <person name="Gannon V.P.J."/>
        </authorList>
    </citation>
    <scope>NUCLEOTIDE SEQUENCE</scope>
    <source>
        <strain evidence="3">ECI-1717</strain>
    </source>
</reference>
<protein>
    <recommendedName>
        <fullName evidence="4">Type III secretion system LEE ATPase activity positive regulator EscO</fullName>
    </recommendedName>
</protein>
<dbReference type="EMBL" id="EU871626">
    <property type="protein sequence ID" value="ACG59629.1"/>
    <property type="molecule type" value="Genomic_DNA"/>
</dbReference>
<evidence type="ECO:0000313" key="3">
    <source>
        <dbReference type="EMBL" id="ACG59629.1"/>
    </source>
</evidence>
<organism evidence="3">
    <name type="scientific">Escherichia coli O157:H7</name>
    <dbReference type="NCBI Taxonomy" id="83334"/>
    <lineage>
        <taxon>Bacteria</taxon>
        <taxon>Pseudomonadati</taxon>
        <taxon>Pseudomonadota</taxon>
        <taxon>Gammaproteobacteria</taxon>
        <taxon>Enterobacterales</taxon>
        <taxon>Enterobacteriaceae</taxon>
        <taxon>Escherichia</taxon>
    </lineage>
</organism>
<accession>A0A0H3JJE2</accession>
<dbReference type="PATRIC" id="fig|386585.9.peg.4783"/>
<proteinExistence type="predicted"/>
<evidence type="ECO:0008006" key="4">
    <source>
        <dbReference type="Google" id="ProtNLM"/>
    </source>
</evidence>
<name>A0A0H3JJE2_ECO57</name>
<evidence type="ECO:0000256" key="1">
    <source>
        <dbReference type="SAM" id="Coils"/>
    </source>
</evidence>
<evidence type="ECO:0000256" key="2">
    <source>
        <dbReference type="SAM" id="MobiDB-lite"/>
    </source>
</evidence>
<feature type="region of interest" description="Disordered" evidence="2">
    <location>
        <begin position="84"/>
        <end position="105"/>
    </location>
</feature>
<dbReference type="SMR" id="A0A0H3JJE2"/>
<keyword evidence="1" id="KW-0175">Coiled coil</keyword>